<protein>
    <submittedName>
        <fullName evidence="1">Effector-binding domain-containing protein</fullName>
    </submittedName>
</protein>
<dbReference type="InterPro" id="IPR011256">
    <property type="entry name" value="Reg_factor_effector_dom_sf"/>
</dbReference>
<organism evidence="1 2">
    <name type="scientific">Streptomonospora nanhaiensis</name>
    <dbReference type="NCBI Taxonomy" id="1323731"/>
    <lineage>
        <taxon>Bacteria</taxon>
        <taxon>Bacillati</taxon>
        <taxon>Actinomycetota</taxon>
        <taxon>Actinomycetes</taxon>
        <taxon>Streptosporangiales</taxon>
        <taxon>Nocardiopsidaceae</taxon>
        <taxon>Streptomonospora</taxon>
    </lineage>
</organism>
<sequence>MTAGPRHETRAEQPYVAIPAKVTGRGRAAALVAEVQEWLHRRGVGAAGPPFLRYWVIGGGGREHIIEVGAPVRGHVAVEGDGRVVAGSIPGGSYVTLAHTGDPERIDTAHARLQDWASGQGLTWDNRGEGPTQVWGGRFEFLLSGLAGAAGPCSVEISYLVRPA</sequence>
<proteinExistence type="predicted"/>
<dbReference type="SUPFAM" id="SSF55136">
    <property type="entry name" value="Probable bacterial effector-binding domain"/>
    <property type="match status" value="1"/>
</dbReference>
<dbReference type="AlphaFoldDB" id="A0A853BNZ1"/>
<dbReference type="RefSeq" id="WP_179768499.1">
    <property type="nucleotide sequence ID" value="NZ_JACCFO010000001.1"/>
</dbReference>
<accession>A0A853BNZ1</accession>
<keyword evidence="2" id="KW-1185">Reference proteome</keyword>
<dbReference type="Proteomes" id="UP000575985">
    <property type="component" value="Unassembled WGS sequence"/>
</dbReference>
<dbReference type="EMBL" id="JACCFO010000001">
    <property type="protein sequence ID" value="NYI97168.1"/>
    <property type="molecule type" value="Genomic_DNA"/>
</dbReference>
<evidence type="ECO:0000313" key="1">
    <source>
        <dbReference type="EMBL" id="NYI97168.1"/>
    </source>
</evidence>
<dbReference type="Gene3D" id="3.20.80.10">
    <property type="entry name" value="Regulatory factor, effector binding domain"/>
    <property type="match status" value="1"/>
</dbReference>
<name>A0A853BNZ1_9ACTN</name>
<reference evidence="1 2" key="1">
    <citation type="submission" date="2020-07" db="EMBL/GenBank/DDBJ databases">
        <title>Sequencing the genomes of 1000 actinobacteria strains.</title>
        <authorList>
            <person name="Klenk H.-P."/>
        </authorList>
    </citation>
    <scope>NUCLEOTIDE SEQUENCE [LARGE SCALE GENOMIC DNA]</scope>
    <source>
        <strain evidence="1 2">DSM 45927</strain>
    </source>
</reference>
<comment type="caution">
    <text evidence="1">The sequence shown here is derived from an EMBL/GenBank/DDBJ whole genome shotgun (WGS) entry which is preliminary data.</text>
</comment>
<gene>
    <name evidence="1" type="ORF">HNR12_003445</name>
</gene>
<evidence type="ECO:0000313" key="2">
    <source>
        <dbReference type="Proteomes" id="UP000575985"/>
    </source>
</evidence>